<dbReference type="PRINTS" id="PR00364">
    <property type="entry name" value="DISEASERSIST"/>
</dbReference>
<dbReference type="Proteomes" id="UP000669179">
    <property type="component" value="Unassembled WGS sequence"/>
</dbReference>
<dbReference type="SUPFAM" id="SSF48452">
    <property type="entry name" value="TPR-like"/>
    <property type="match status" value="1"/>
</dbReference>
<keyword evidence="3" id="KW-1185">Reference proteome</keyword>
<dbReference type="InterPro" id="IPR011990">
    <property type="entry name" value="TPR-like_helical_dom_sf"/>
</dbReference>
<reference evidence="2" key="1">
    <citation type="submission" date="2021-03" db="EMBL/GenBank/DDBJ databases">
        <authorList>
            <person name="Kanchanasin P."/>
            <person name="Saeng-In P."/>
            <person name="Phongsopitanun W."/>
            <person name="Yuki M."/>
            <person name="Kudo T."/>
            <person name="Ohkuma M."/>
            <person name="Tanasupawat S."/>
        </authorList>
    </citation>
    <scope>NUCLEOTIDE SEQUENCE</scope>
    <source>
        <strain evidence="2">GKU 128</strain>
    </source>
</reference>
<dbReference type="Gene3D" id="1.10.8.430">
    <property type="entry name" value="Helical domain of apoptotic protease-activating factors"/>
    <property type="match status" value="1"/>
</dbReference>
<evidence type="ECO:0000256" key="1">
    <source>
        <dbReference type="PROSITE-ProRule" id="PRU00339"/>
    </source>
</evidence>
<dbReference type="PANTHER" id="PTHR10098">
    <property type="entry name" value="RAPSYN-RELATED"/>
    <property type="match status" value="1"/>
</dbReference>
<dbReference type="PROSITE" id="PS50005">
    <property type="entry name" value="TPR"/>
    <property type="match status" value="2"/>
</dbReference>
<dbReference type="Gene3D" id="1.25.40.10">
    <property type="entry name" value="Tetratricopeptide repeat domain"/>
    <property type="match status" value="1"/>
</dbReference>
<proteinExistence type="predicted"/>
<comment type="caution">
    <text evidence="2">The sequence shown here is derived from an EMBL/GenBank/DDBJ whole genome shotgun (WGS) entry which is preliminary data.</text>
</comment>
<organism evidence="2 3">
    <name type="scientific">Actinomadura barringtoniae</name>
    <dbReference type="NCBI Taxonomy" id="1427535"/>
    <lineage>
        <taxon>Bacteria</taxon>
        <taxon>Bacillati</taxon>
        <taxon>Actinomycetota</taxon>
        <taxon>Actinomycetes</taxon>
        <taxon>Streptosporangiales</taxon>
        <taxon>Thermomonosporaceae</taxon>
        <taxon>Actinomadura</taxon>
    </lineage>
</organism>
<dbReference type="GO" id="GO:0043531">
    <property type="term" value="F:ADP binding"/>
    <property type="evidence" value="ECO:0007669"/>
    <property type="project" value="InterPro"/>
</dbReference>
<gene>
    <name evidence="2" type="ORF">J4573_02670</name>
</gene>
<dbReference type="InterPro" id="IPR027417">
    <property type="entry name" value="P-loop_NTPase"/>
</dbReference>
<dbReference type="SUPFAM" id="SSF52540">
    <property type="entry name" value="P-loop containing nucleoside triphosphate hydrolases"/>
    <property type="match status" value="1"/>
</dbReference>
<dbReference type="RefSeq" id="WP_208253558.1">
    <property type="nucleotide sequence ID" value="NZ_JAGEOJ010000001.1"/>
</dbReference>
<evidence type="ECO:0000313" key="2">
    <source>
        <dbReference type="EMBL" id="MBO2445981.1"/>
    </source>
</evidence>
<dbReference type="SMART" id="SM00028">
    <property type="entry name" value="TPR"/>
    <property type="match status" value="5"/>
</dbReference>
<name>A0A939PCJ6_9ACTN</name>
<accession>A0A939PCJ6</accession>
<dbReference type="Gene3D" id="3.40.50.300">
    <property type="entry name" value="P-loop containing nucleotide triphosphate hydrolases"/>
    <property type="match status" value="1"/>
</dbReference>
<feature type="repeat" description="TPR" evidence="1">
    <location>
        <begin position="643"/>
        <end position="676"/>
    </location>
</feature>
<sequence length="739" mass="79649">MAAEEQDDQRDGRQAGPDWVVNSVSGSVVIGSVVQGRDITVQLPPQVPAGLNGWRAPAPEFVGRAEALTGLLEVLAPAPGHGTHPGSSGGQTATGTGAGVRARVALVTAAVAGLGGIGKTELAVQAVHLALAEGWFGGGVLAIDLHGYTSARLTAEQAVANLLRGLGAPDEVVPAAFDERVRMYRAILAAYADLGTPILVVLDNASPDTDLQDLLPGAGRAIVTSRHILARLPAQLLDLDVLSDDDAAELLARLLTSKRPTDARAADHPDTAAEVAKACAGLPLAIHLVAALLAAQPRMPLTVMADRLGDETTRLSRIDDDRPGLHAAFTLSYQALPTDQQRMFRLITLNPGPHISTTAAAATALLWPDEGERLVERLAEAHLIEASEPYGWWRMHDLVRQYATSLGHHHATTDHRDQALERLLEHYLDTTRAAAAHLDPAVADPAALGFGTREQALEWLDTEIDNLVAAVYTAAGPRPEITVALPLHLGDYLEWRRWFSDWITLTTLACDTANRTYDQPNEATAWNNLGNALRRVGRGEEAITACETALDIFRELGYQHREAMAWNNLGLALRQVGRYEEAISACQTALDIYRRTGDRHREAGAWGNLGLALEQVGRDEEAITAHQTALDIFCELGHRRHQAMAWNNLGNALQRVERFEEAITAHQTALDLHRETGDRHSEARALVGLGGVLRQIGHGDQAVQAHTQAAALFDELGDEVWHAEALRDIETDRGATASE</sequence>
<dbReference type="InterPro" id="IPR019734">
    <property type="entry name" value="TPR_rpt"/>
</dbReference>
<feature type="repeat" description="TPR" evidence="1">
    <location>
        <begin position="563"/>
        <end position="596"/>
    </location>
</feature>
<dbReference type="PANTHER" id="PTHR10098:SF108">
    <property type="entry name" value="TETRATRICOPEPTIDE REPEAT PROTEIN 28"/>
    <property type="match status" value="1"/>
</dbReference>
<keyword evidence="1" id="KW-0802">TPR repeat</keyword>
<dbReference type="Pfam" id="PF13424">
    <property type="entry name" value="TPR_12"/>
    <property type="match status" value="2"/>
</dbReference>
<dbReference type="Pfam" id="PF13374">
    <property type="entry name" value="TPR_10"/>
    <property type="match status" value="1"/>
</dbReference>
<dbReference type="AlphaFoldDB" id="A0A939PCJ6"/>
<protein>
    <submittedName>
        <fullName evidence="2">DUF3856 domain-containing protein</fullName>
    </submittedName>
</protein>
<dbReference type="InterPro" id="IPR042197">
    <property type="entry name" value="Apaf_helical"/>
</dbReference>
<dbReference type="EMBL" id="JAGEOJ010000001">
    <property type="protein sequence ID" value="MBO2445981.1"/>
    <property type="molecule type" value="Genomic_DNA"/>
</dbReference>
<evidence type="ECO:0000313" key="3">
    <source>
        <dbReference type="Proteomes" id="UP000669179"/>
    </source>
</evidence>